<dbReference type="GO" id="GO:0015833">
    <property type="term" value="P:peptide transport"/>
    <property type="evidence" value="ECO:0007669"/>
    <property type="project" value="TreeGrafter"/>
</dbReference>
<dbReference type="InterPro" id="IPR000914">
    <property type="entry name" value="SBP_5_dom"/>
</dbReference>
<evidence type="ECO:0000256" key="5">
    <source>
        <dbReference type="SAM" id="SignalP"/>
    </source>
</evidence>
<dbReference type="Gene3D" id="3.90.76.10">
    <property type="entry name" value="Dipeptide-binding Protein, Domain 1"/>
    <property type="match status" value="1"/>
</dbReference>
<keyword evidence="4 5" id="KW-0732">Signal</keyword>
<dbReference type="GO" id="GO:1904680">
    <property type="term" value="F:peptide transmembrane transporter activity"/>
    <property type="evidence" value="ECO:0007669"/>
    <property type="project" value="TreeGrafter"/>
</dbReference>
<dbReference type="PIRSF" id="PIRSF002741">
    <property type="entry name" value="MppA"/>
    <property type="match status" value="1"/>
</dbReference>
<feature type="chain" id="PRO_5035289006" evidence="5">
    <location>
        <begin position="26"/>
        <end position="551"/>
    </location>
</feature>
<dbReference type="Gene3D" id="3.40.190.10">
    <property type="entry name" value="Periplasmic binding protein-like II"/>
    <property type="match status" value="1"/>
</dbReference>
<gene>
    <name evidence="7" type="ORF">IW245_005600</name>
</gene>
<keyword evidence="8" id="KW-1185">Reference proteome</keyword>
<accession>A0A8J7GJQ0</accession>
<dbReference type="PANTHER" id="PTHR30290">
    <property type="entry name" value="PERIPLASMIC BINDING COMPONENT OF ABC TRANSPORTER"/>
    <property type="match status" value="1"/>
</dbReference>
<evidence type="ECO:0000313" key="7">
    <source>
        <dbReference type="EMBL" id="MBG6139406.1"/>
    </source>
</evidence>
<comment type="caution">
    <text evidence="7">The sequence shown here is derived from an EMBL/GenBank/DDBJ whole genome shotgun (WGS) entry which is preliminary data.</text>
</comment>
<dbReference type="AlphaFoldDB" id="A0A8J7GJQ0"/>
<name>A0A8J7GJQ0_9ACTN</name>
<dbReference type="InterPro" id="IPR023765">
    <property type="entry name" value="SBP_5_CS"/>
</dbReference>
<evidence type="ECO:0000256" key="4">
    <source>
        <dbReference type="ARBA" id="ARBA00022729"/>
    </source>
</evidence>
<sequence length="551" mass="60711">MQRSRFRTACAVAAIAALTVGIAGCAESKRDNSSTSKDKTLVFGTAGEPKVLDPALATDGETYRPPRQVLETLIGNEQGSAKLVPRLAEKWDVSPDGTVWTFNLRKGVKFHDGTDFNADAVCQNFNRWFNFTGLYQNVAEYWLDTFGGFAKSESPTAPPSNFKSCAAKDSNTAVISLNKPTSRLPGAFTLPAMSIQSPKALAEYANESMSGDAKNLTYPKYALEKMVGTGPFKFVSWDRANKKITMERNDGYWGDKAKIAKLIFRAIPDENARRQALEAGEIQGYDLVAPADVPSLTSKGFDVPARPPFNILYLGMGQDNPKLADVRVRQAIAYAVDREALVKSKLPNGAKVADQFMPDSVEGYASDVKKYPHDVAKAKSLLAEAGATGVELKFYYPTEVTRPYMPNPKDIFEILKAGLEEAGIKVTPVPEKWSPTYLDDVRAGKPDLWIVGWTGDYNEGYNFVGTFFGRQKPEWSFDNVALRDALAKVDIEPSREKRIEMYKDINKQIMEFLPGVPLSSSPPSIAFAKNVKGVKPSPLTDEKFYTAEFTS</sequence>
<dbReference type="GO" id="GO:0042597">
    <property type="term" value="C:periplasmic space"/>
    <property type="evidence" value="ECO:0007669"/>
    <property type="project" value="UniProtKB-ARBA"/>
</dbReference>
<dbReference type="InterPro" id="IPR039424">
    <property type="entry name" value="SBP_5"/>
</dbReference>
<evidence type="ECO:0000256" key="2">
    <source>
        <dbReference type="ARBA" id="ARBA00005695"/>
    </source>
</evidence>
<dbReference type="PANTHER" id="PTHR30290:SF9">
    <property type="entry name" value="OLIGOPEPTIDE-BINDING PROTEIN APPA"/>
    <property type="match status" value="1"/>
</dbReference>
<organism evidence="7 8">
    <name type="scientific">Longispora fulva</name>
    <dbReference type="NCBI Taxonomy" id="619741"/>
    <lineage>
        <taxon>Bacteria</taxon>
        <taxon>Bacillati</taxon>
        <taxon>Actinomycetota</taxon>
        <taxon>Actinomycetes</taxon>
        <taxon>Micromonosporales</taxon>
        <taxon>Micromonosporaceae</taxon>
        <taxon>Longispora</taxon>
    </lineage>
</organism>
<comment type="similarity">
    <text evidence="2">Belongs to the bacterial solute-binding protein 5 family.</text>
</comment>
<comment type="subcellular location">
    <subcellularLocation>
        <location evidence="1">Cell membrane</location>
        <topology evidence="1">Lipid-anchor</topology>
    </subcellularLocation>
</comment>
<protein>
    <submittedName>
        <fullName evidence="7">Peptide/nickel transport system substrate-binding protein</fullName>
    </submittedName>
</protein>
<dbReference type="Proteomes" id="UP000622552">
    <property type="component" value="Unassembled WGS sequence"/>
</dbReference>
<dbReference type="CDD" id="cd08493">
    <property type="entry name" value="PBP2_DppA_like"/>
    <property type="match status" value="1"/>
</dbReference>
<evidence type="ECO:0000313" key="8">
    <source>
        <dbReference type="Proteomes" id="UP000622552"/>
    </source>
</evidence>
<feature type="domain" description="Solute-binding protein family 5" evidence="6">
    <location>
        <begin position="82"/>
        <end position="471"/>
    </location>
</feature>
<dbReference type="PROSITE" id="PS51257">
    <property type="entry name" value="PROKAR_LIPOPROTEIN"/>
    <property type="match status" value="1"/>
</dbReference>
<dbReference type="EMBL" id="JADOUF010000001">
    <property type="protein sequence ID" value="MBG6139406.1"/>
    <property type="molecule type" value="Genomic_DNA"/>
</dbReference>
<evidence type="ECO:0000256" key="1">
    <source>
        <dbReference type="ARBA" id="ARBA00004193"/>
    </source>
</evidence>
<dbReference type="Pfam" id="PF00496">
    <property type="entry name" value="SBP_bac_5"/>
    <property type="match status" value="1"/>
</dbReference>
<reference evidence="7" key="1">
    <citation type="submission" date="2020-11" db="EMBL/GenBank/DDBJ databases">
        <title>Sequencing the genomes of 1000 actinobacteria strains.</title>
        <authorList>
            <person name="Klenk H.-P."/>
        </authorList>
    </citation>
    <scope>NUCLEOTIDE SEQUENCE</scope>
    <source>
        <strain evidence="7">DSM 45356</strain>
    </source>
</reference>
<dbReference type="SUPFAM" id="SSF53850">
    <property type="entry name" value="Periplasmic binding protein-like II"/>
    <property type="match status" value="1"/>
</dbReference>
<dbReference type="Gene3D" id="3.10.105.10">
    <property type="entry name" value="Dipeptide-binding Protein, Domain 3"/>
    <property type="match status" value="1"/>
</dbReference>
<keyword evidence="3" id="KW-0813">Transport</keyword>
<feature type="signal peptide" evidence="5">
    <location>
        <begin position="1"/>
        <end position="25"/>
    </location>
</feature>
<dbReference type="RefSeq" id="WP_197006067.1">
    <property type="nucleotide sequence ID" value="NZ_BONS01000012.1"/>
</dbReference>
<dbReference type="InterPro" id="IPR030678">
    <property type="entry name" value="Peptide/Ni-bd"/>
</dbReference>
<proteinExistence type="inferred from homology"/>
<dbReference type="GO" id="GO:0043190">
    <property type="term" value="C:ATP-binding cassette (ABC) transporter complex"/>
    <property type="evidence" value="ECO:0007669"/>
    <property type="project" value="InterPro"/>
</dbReference>
<evidence type="ECO:0000256" key="3">
    <source>
        <dbReference type="ARBA" id="ARBA00022448"/>
    </source>
</evidence>
<dbReference type="PROSITE" id="PS01040">
    <property type="entry name" value="SBP_BACTERIAL_5"/>
    <property type="match status" value="1"/>
</dbReference>
<evidence type="ECO:0000259" key="6">
    <source>
        <dbReference type="Pfam" id="PF00496"/>
    </source>
</evidence>